<dbReference type="EMBL" id="JAPZBU010000008">
    <property type="protein sequence ID" value="KAJ5391405.1"/>
    <property type="molecule type" value="Genomic_DNA"/>
</dbReference>
<feature type="compositionally biased region" description="Acidic residues" evidence="1">
    <location>
        <begin position="94"/>
        <end position="115"/>
    </location>
</feature>
<feature type="compositionally biased region" description="Acidic residues" evidence="1">
    <location>
        <begin position="78"/>
        <end position="87"/>
    </location>
</feature>
<dbReference type="OrthoDB" id="4199007at2759"/>
<reference evidence="2" key="1">
    <citation type="submission" date="2022-12" db="EMBL/GenBank/DDBJ databases">
        <authorList>
            <person name="Petersen C."/>
        </authorList>
    </citation>
    <scope>NUCLEOTIDE SEQUENCE</scope>
    <source>
        <strain evidence="2">IBT 29677</strain>
    </source>
</reference>
<feature type="compositionally biased region" description="Polar residues" evidence="1">
    <location>
        <begin position="31"/>
        <end position="54"/>
    </location>
</feature>
<name>A0A9W9VY73_9EURO</name>
<dbReference type="Proteomes" id="UP001147747">
    <property type="component" value="Unassembled WGS sequence"/>
</dbReference>
<feature type="region of interest" description="Disordered" evidence="1">
    <location>
        <begin position="375"/>
        <end position="396"/>
    </location>
</feature>
<dbReference type="GeneID" id="81370512"/>
<dbReference type="SUPFAM" id="SSF51445">
    <property type="entry name" value="(Trans)glycosidases"/>
    <property type="match status" value="1"/>
</dbReference>
<reference evidence="2" key="2">
    <citation type="journal article" date="2023" name="IMA Fungus">
        <title>Comparative genomic study of the Penicillium genus elucidates a diverse pangenome and 15 lateral gene transfer events.</title>
        <authorList>
            <person name="Petersen C."/>
            <person name="Sorensen T."/>
            <person name="Nielsen M.R."/>
            <person name="Sondergaard T.E."/>
            <person name="Sorensen J.L."/>
            <person name="Fitzpatrick D.A."/>
            <person name="Frisvad J.C."/>
            <person name="Nielsen K.L."/>
        </authorList>
    </citation>
    <scope>NUCLEOTIDE SEQUENCE</scope>
    <source>
        <strain evidence="2">IBT 29677</strain>
    </source>
</reference>
<proteinExistence type="predicted"/>
<feature type="region of interest" description="Disordered" evidence="1">
    <location>
        <begin position="31"/>
        <end position="115"/>
    </location>
</feature>
<evidence type="ECO:0000313" key="3">
    <source>
        <dbReference type="Proteomes" id="UP001147747"/>
    </source>
</evidence>
<protein>
    <submittedName>
        <fullName evidence="2">Uncharacterized protein</fullName>
    </submittedName>
</protein>
<dbReference type="RefSeq" id="XP_056487083.1">
    <property type="nucleotide sequence ID" value="XM_056631532.1"/>
</dbReference>
<dbReference type="AlphaFoldDB" id="A0A9W9VY73"/>
<keyword evidence="3" id="KW-1185">Reference proteome</keyword>
<organism evidence="2 3">
    <name type="scientific">Penicillium cosmopolitanum</name>
    <dbReference type="NCBI Taxonomy" id="1131564"/>
    <lineage>
        <taxon>Eukaryota</taxon>
        <taxon>Fungi</taxon>
        <taxon>Dikarya</taxon>
        <taxon>Ascomycota</taxon>
        <taxon>Pezizomycotina</taxon>
        <taxon>Eurotiomycetes</taxon>
        <taxon>Eurotiomycetidae</taxon>
        <taxon>Eurotiales</taxon>
        <taxon>Aspergillaceae</taxon>
        <taxon>Penicillium</taxon>
    </lineage>
</organism>
<dbReference type="InterPro" id="IPR017853">
    <property type="entry name" value="GH"/>
</dbReference>
<gene>
    <name evidence="2" type="ORF">N7509_006895</name>
</gene>
<evidence type="ECO:0000256" key="1">
    <source>
        <dbReference type="SAM" id="MobiDB-lite"/>
    </source>
</evidence>
<evidence type="ECO:0000313" key="2">
    <source>
        <dbReference type="EMBL" id="KAJ5391405.1"/>
    </source>
</evidence>
<comment type="caution">
    <text evidence="2">The sequence shown here is derived from an EMBL/GenBank/DDBJ whole genome shotgun (WGS) entry which is preliminary data.</text>
</comment>
<sequence length="396" mass="43941">MATSTINRESWDSLSSTFANLEVSFSQDSCYGSDEVSVSSNNAAPLQPSATTYTIKPERPNLRPFLKSILKNSRSDEQCETDSDSESESGYGSDEIDSEYDALSEDESDEDEDDDMSDFSIWEETSQDVPETRQDHTDSFDVSFIGFEAAVHFSPSVQYIDTPEYTEDEKESSDSQMTVHEMMLLSLQSGGSQGSLVQSDADEISDDPCDEKEFIQNCTHHPEEYTLDGVDLDRNLFVALINGIHGIADHKYKSYLRLHVDSIRLGHETEPMHPDDPPCMYLDSIVTHVIGIFRNLLAVDELDRLVSLRNEDLCDQLADIAPSDKYASTHHILLDKIEHLLLSRLASGRVDISPDELSFLAGGVAHALGTQDLPASTANSIEQPPKNKTTDVTHSS</sequence>
<accession>A0A9W9VY73</accession>